<dbReference type="InParanoid" id="F9X985"/>
<dbReference type="RefSeq" id="XP_003853219.1">
    <property type="nucleotide sequence ID" value="XM_003853171.1"/>
</dbReference>
<dbReference type="EMBL" id="CM001199">
    <property type="protein sequence ID" value="EGP88195.1"/>
    <property type="molecule type" value="Genomic_DNA"/>
</dbReference>
<feature type="compositionally biased region" description="Low complexity" evidence="1">
    <location>
        <begin position="445"/>
        <end position="454"/>
    </location>
</feature>
<feature type="region of interest" description="Disordered" evidence="1">
    <location>
        <begin position="36"/>
        <end position="55"/>
    </location>
</feature>
<feature type="compositionally biased region" description="Basic and acidic residues" evidence="1">
    <location>
        <begin position="418"/>
        <end position="436"/>
    </location>
</feature>
<name>F9X985_ZYMTI</name>
<feature type="region of interest" description="Disordered" evidence="1">
    <location>
        <begin position="169"/>
        <end position="189"/>
    </location>
</feature>
<feature type="region of interest" description="Disordered" evidence="1">
    <location>
        <begin position="1750"/>
        <end position="1772"/>
    </location>
</feature>
<feature type="compositionally biased region" description="Polar residues" evidence="1">
    <location>
        <begin position="950"/>
        <end position="962"/>
    </location>
</feature>
<feature type="region of interest" description="Disordered" evidence="1">
    <location>
        <begin position="1798"/>
        <end position="1829"/>
    </location>
</feature>
<proteinExistence type="predicted"/>
<gene>
    <name evidence="2" type="ORF">MYCGRDRAFT_92884</name>
</gene>
<feature type="compositionally biased region" description="Basic and acidic residues" evidence="1">
    <location>
        <begin position="352"/>
        <end position="391"/>
    </location>
</feature>
<sequence length="1829" mass="202284">MATGRCDTEHDRLAAAAQDVFTLSKTQNVLCTMRAKPATPSTKHSQTGDERQSAVPAVSPHLPLEIIFIIGNMVLEDLPPMKLVKNQIVFYKFSKRYQPEEGTELPAVLQVCHALRDELSPRYYRETVARIEISDSAKDRRRSFKLDQNTNTNIELHREYAVFMAHTPNDATGDAQESSPGHHHQNIAASSFPTTGISATAAEDCAEPLTTSTEMQPADSGVATSTPLPSLTTIDCSEAQPFRLLNLPDELWTKIGKMVIDELPVTDIDMHELRLDYYKSKITVSMEQIPYKKQELVGMYLRSIGADARKEISGSIDYCRSLLPSFKIRQHTNDMWPPSSHEAARTTKHKKCNQEKTEQGQDEDKGSKREQATKRKEEAGEPSKSEQKQEEAEQEQEEQEDTKQEERNQEDEQGIPKVDCRSHEGDPHNTNDRDGGAEEDGQQHSSPLPLPTLTLSAAGRSTSLLDLPEELWIEIGKTVINDLPITTIQAIADVSTEYSERCGHIHYQNIDTLSPRPLPPAILQTSSALRRELRPVYFSEKIVVEISIRSAAPRLLLLDRYMEIVGRSACQKIKGVVRWDRLTKATHTPDPCYRGMWERNFRVVYGEALRRRDFITIISKLNRFALDTSSTLAHLTASEDQGSPSATIARPPVPEELAQAFARLAAVAASTCRDPEYDTEAFQTAFLDHQLESAAQVPDTIFTQGQPPDAPAKSSLHATVEDKSESPEPFAGGKSYPTNPPSKVLPRVLSKPNLSSRGLPPRKVTGLAPDSMKPIAVGSAQGIETRAPMAGSTSTAPGTKLSSKRQSEPKALESSSSSMSEAESDPMLTKGGNKLKTKASSSVLRTRVNLGDRGTAFGSGGIRPKGKQSVLSNHTIGTVGDGTKPTFGPGTLGNLIKKPRKHPISESDEHADENVDLSTLDDPSSHTLTPKSYLSDRRVSGKSPRLDNGPGTTTTAEEQSGSIPPLNASEEDPPIQSVNQRRFPPIELSDGESESNAVRPDDPTMLPPSQPLYSAMQPFLEPGTASTFTFPSSISLNGIDLSFRRTTRTDSCHSSLGQMINNVYQLADDLQHSAGAATSIPIYEVHKISTGRVVEVYQDATIDAIVTRLGQIDGDNRRGEMESRLIQLTFQTVIDQQKCRRVANSVGNDMRSREQKLFQALRNTTASNAHQGTTDCDYRNQWEFLHQLRVKNCVFFIMLFHPSIARAIPRTLMTVEEAERWEVLFGNIFTVASGRISQHLAGNLRAWYQIPQQPSDSVRARGNGFFGRWVSVEDAIEFDRRAMGDPSLDNHMVLPSDVIFHLGPLGYDEHNGMQSTILVQTTHRDPWLADEGMPTAMRWTFVPTKNVEPGTVLGFMPCMNSMSESEYQLSIANKDSGVTYHFNRVFGSVSCVEFVANEESANAVLVSERDEDPALRNYASLRVPLMATKKTTVLHAVRVYVPGRKQARILNAQMSKALSGEHTTSAKGPYDVTLAEPMQAMLGVCDSEQSILSQRLQEKYFNRNQALQADQLIQIEHADAVHFTAIPTVDYNELERNGNFDKEFDEGMKQAAKSKEANPASVMMSKVPAVTRRQVATITTSATRLPFLTSKVQGNLPQLLVGGPPLPLPHRFERSEGNGAGQAALLMLYAMTPIRRLLTRSSLFREFFQPQWESVESPTASSSRDAQRSDADTLLRAINSALLVADEQEDGLAVVTDFDDAYNAAVQSLCPAENRLDPRKHDPFDILVNTLLMLLDILWQAVHQRQQRESLGFSGRPVSISPRRPPNLPTPDIKKVGHVEGLGYVEKVERVAEVGRVEEAARKSDKPGTREIEKIGQTGNEGNRESRTN</sequence>
<feature type="compositionally biased region" description="Low complexity" evidence="1">
    <location>
        <begin position="812"/>
        <end position="821"/>
    </location>
</feature>
<organism evidence="2 3">
    <name type="scientific">Zymoseptoria tritici (strain CBS 115943 / IPO323)</name>
    <name type="common">Speckled leaf blotch fungus</name>
    <name type="synonym">Septoria tritici</name>
    <dbReference type="NCBI Taxonomy" id="336722"/>
    <lineage>
        <taxon>Eukaryota</taxon>
        <taxon>Fungi</taxon>
        <taxon>Dikarya</taxon>
        <taxon>Ascomycota</taxon>
        <taxon>Pezizomycotina</taxon>
        <taxon>Dothideomycetes</taxon>
        <taxon>Dothideomycetidae</taxon>
        <taxon>Mycosphaerellales</taxon>
        <taxon>Mycosphaerellaceae</taxon>
        <taxon>Zymoseptoria</taxon>
    </lineage>
</organism>
<protein>
    <submittedName>
        <fullName evidence="2">Uncharacterized protein</fullName>
    </submittedName>
</protein>
<reference evidence="2 3" key="1">
    <citation type="journal article" date="2011" name="PLoS Genet.">
        <title>Finished genome of the fungal wheat pathogen Mycosphaerella graminicola reveals dispensome structure, chromosome plasticity, and stealth pathogenesis.</title>
        <authorList>
            <person name="Goodwin S.B."/>
            <person name="Ben M'barek S."/>
            <person name="Dhillon B."/>
            <person name="Wittenberg A.H.J."/>
            <person name="Crane C.F."/>
            <person name="Hane J.K."/>
            <person name="Foster A.J."/>
            <person name="Van der Lee T.A.J."/>
            <person name="Grimwood J."/>
            <person name="Aerts A."/>
            <person name="Antoniw J."/>
            <person name="Bailey A."/>
            <person name="Bluhm B."/>
            <person name="Bowler J."/>
            <person name="Bristow J."/>
            <person name="van der Burgt A."/>
            <person name="Canto-Canche B."/>
            <person name="Churchill A.C.L."/>
            <person name="Conde-Ferraez L."/>
            <person name="Cools H.J."/>
            <person name="Coutinho P.M."/>
            <person name="Csukai M."/>
            <person name="Dehal P."/>
            <person name="De Wit P."/>
            <person name="Donzelli B."/>
            <person name="van de Geest H.C."/>
            <person name="van Ham R.C.H.J."/>
            <person name="Hammond-Kosack K.E."/>
            <person name="Henrissat B."/>
            <person name="Kilian A."/>
            <person name="Kobayashi A.K."/>
            <person name="Koopmann E."/>
            <person name="Kourmpetis Y."/>
            <person name="Kuzniar A."/>
            <person name="Lindquist E."/>
            <person name="Lombard V."/>
            <person name="Maliepaard C."/>
            <person name="Martins N."/>
            <person name="Mehrabi R."/>
            <person name="Nap J.P.H."/>
            <person name="Ponomarenko A."/>
            <person name="Rudd J.J."/>
            <person name="Salamov A."/>
            <person name="Schmutz J."/>
            <person name="Schouten H.J."/>
            <person name="Shapiro H."/>
            <person name="Stergiopoulos I."/>
            <person name="Torriani S.F.F."/>
            <person name="Tu H."/>
            <person name="de Vries R.P."/>
            <person name="Waalwijk C."/>
            <person name="Ware S.B."/>
            <person name="Wiebenga A."/>
            <person name="Zwiers L.-H."/>
            <person name="Oliver R.P."/>
            <person name="Grigoriev I.V."/>
            <person name="Kema G.H.J."/>
        </authorList>
    </citation>
    <scope>NUCLEOTIDE SEQUENCE [LARGE SCALE GENOMIC DNA]</scope>
    <source>
        <strain evidence="3">CBS 115943 / IPO323</strain>
    </source>
</reference>
<evidence type="ECO:0000313" key="3">
    <source>
        <dbReference type="Proteomes" id="UP000008062"/>
    </source>
</evidence>
<dbReference type="HOGENOM" id="CLU_237393_0_0_1"/>
<dbReference type="GeneID" id="13399736"/>
<feature type="compositionally biased region" description="Basic and acidic residues" evidence="1">
    <location>
        <begin position="1798"/>
        <end position="1814"/>
    </location>
</feature>
<feature type="compositionally biased region" description="Polar residues" evidence="1">
    <location>
        <begin position="791"/>
        <end position="801"/>
    </location>
</feature>
<feature type="compositionally biased region" description="Polar residues" evidence="1">
    <location>
        <begin position="921"/>
        <end position="932"/>
    </location>
</feature>
<accession>F9X985</accession>
<dbReference type="KEGG" id="ztr:MYCGRDRAFT_92884"/>
<evidence type="ECO:0000313" key="2">
    <source>
        <dbReference type="EMBL" id="EGP88195.1"/>
    </source>
</evidence>
<evidence type="ECO:0000256" key="1">
    <source>
        <dbReference type="SAM" id="MobiDB-lite"/>
    </source>
</evidence>
<feature type="region of interest" description="Disordered" evidence="1">
    <location>
        <begin position="701"/>
        <end position="1011"/>
    </location>
</feature>
<feature type="region of interest" description="Disordered" evidence="1">
    <location>
        <begin position="333"/>
        <end position="454"/>
    </location>
</feature>
<keyword evidence="3" id="KW-1185">Reference proteome</keyword>
<dbReference type="Proteomes" id="UP000008062">
    <property type="component" value="Chromosome 4"/>
</dbReference>